<dbReference type="AlphaFoldDB" id="A0A382DTX1"/>
<protein>
    <submittedName>
        <fullName evidence="2">Uncharacterized protein</fullName>
    </submittedName>
</protein>
<evidence type="ECO:0000256" key="1">
    <source>
        <dbReference type="SAM" id="MobiDB-lite"/>
    </source>
</evidence>
<feature type="region of interest" description="Disordered" evidence="1">
    <location>
        <begin position="61"/>
        <end position="83"/>
    </location>
</feature>
<gene>
    <name evidence="2" type="ORF">METZ01_LOCUS194810</name>
</gene>
<name>A0A382DTX1_9ZZZZ</name>
<sequence>MSEHRISQSYILAPFLGSFIFFSPMRLMSGDRPVTEIYSRMSQDYDSLAIEVANDRGGVAIPPPHSIGSGKTGPGSPSWLGTRSDGVLEVESSHDSGLGISTLLFQPQGLRDITGVACGVDRTVLEECFPEVNQWILETVTNTVDRSPKRGRSPLQSMVAHGADDPLGTLERFRALETLSKVDIPGIPTPAIEDLISILEKDEGRASSIRPTREIIARMSLLDREGALQLLDPDSLVDDIIDLRDRCAIGWMPLARVVFDGVNFPFSHSELSILEKGPSKRCFDILNECLRAMRGLDEYGTKSEIAMAAILSKHGNQNQIEDVWKSIAPIGQEEMSRISDSILEWRDNPKISDFWGLLISLEGDKDVGFRRNLCHKIIYQSAKEDDLKGIIRYIPDLINSEENLDFDWLILNPLELPKSTIVKHINHDQTSPKKIRRRIILSIGHLSTER</sequence>
<proteinExistence type="predicted"/>
<dbReference type="EMBL" id="UINC01041122">
    <property type="protein sequence ID" value="SVB41956.1"/>
    <property type="molecule type" value="Genomic_DNA"/>
</dbReference>
<reference evidence="2" key="1">
    <citation type="submission" date="2018-05" db="EMBL/GenBank/DDBJ databases">
        <authorList>
            <person name="Lanie J.A."/>
            <person name="Ng W.-L."/>
            <person name="Kazmierczak K.M."/>
            <person name="Andrzejewski T.M."/>
            <person name="Davidsen T.M."/>
            <person name="Wayne K.J."/>
            <person name="Tettelin H."/>
            <person name="Glass J.I."/>
            <person name="Rusch D."/>
            <person name="Podicherti R."/>
            <person name="Tsui H.-C.T."/>
            <person name="Winkler M.E."/>
        </authorList>
    </citation>
    <scope>NUCLEOTIDE SEQUENCE</scope>
</reference>
<feature type="non-terminal residue" evidence="2">
    <location>
        <position position="450"/>
    </location>
</feature>
<accession>A0A382DTX1</accession>
<evidence type="ECO:0000313" key="2">
    <source>
        <dbReference type="EMBL" id="SVB41956.1"/>
    </source>
</evidence>
<organism evidence="2">
    <name type="scientific">marine metagenome</name>
    <dbReference type="NCBI Taxonomy" id="408172"/>
    <lineage>
        <taxon>unclassified sequences</taxon>
        <taxon>metagenomes</taxon>
        <taxon>ecological metagenomes</taxon>
    </lineage>
</organism>